<sequence length="332" mass="39960">MYKLFLMSGDENEATSYYLRIIKEAILLSGDDVKIVYDLRDIVQTDYVITIHAKAFFYVLLNNRKQYIINWFQGVVPEEALYMYDKSFTRYPRKLLWELFERIVLKYSQKIFFVSKAMLTHYQNKYKYNKNNYFIMPCFNQEFVIDTIMENKYLYPSFVYVGSLSKWQCIDEMLQLYGKIKLEIPNASLSILTSDKEKAFLLLEKYNLQEEVEINYIPVELLNKELQKYKYGFIIRKDNVVNKVATPTKMNSYMASGVIPVFSDVILDFKEVFSELKYVVKFTDYFECINKIKEIEYKGIDINYMREEYQTIFNTYYNKNYYLENISLFLQK</sequence>
<dbReference type="Gene3D" id="3.40.50.2000">
    <property type="entry name" value="Glycogen Phosphorylase B"/>
    <property type="match status" value="1"/>
</dbReference>
<dbReference type="EMBL" id="SNRY01001455">
    <property type="protein sequence ID" value="KAA6330808.1"/>
    <property type="molecule type" value="Genomic_DNA"/>
</dbReference>
<proteinExistence type="predicted"/>
<gene>
    <name evidence="1" type="ORF">EZS27_020527</name>
</gene>
<accession>A0A5J4RAM3</accession>
<comment type="caution">
    <text evidence="1">The sequence shown here is derived from an EMBL/GenBank/DDBJ whole genome shotgun (WGS) entry which is preliminary data.</text>
</comment>
<reference evidence="1" key="1">
    <citation type="submission" date="2019-03" db="EMBL/GenBank/DDBJ databases">
        <title>Single cell metagenomics reveals metabolic interactions within the superorganism composed of flagellate Streblomastix strix and complex community of Bacteroidetes bacteria on its surface.</title>
        <authorList>
            <person name="Treitli S.C."/>
            <person name="Kolisko M."/>
            <person name="Husnik F."/>
            <person name="Keeling P."/>
            <person name="Hampl V."/>
        </authorList>
    </citation>
    <scope>NUCLEOTIDE SEQUENCE</scope>
    <source>
        <strain evidence="1">STM</strain>
    </source>
</reference>
<dbReference type="AlphaFoldDB" id="A0A5J4RAM3"/>
<name>A0A5J4RAM3_9ZZZZ</name>
<evidence type="ECO:0000313" key="1">
    <source>
        <dbReference type="EMBL" id="KAA6330808.1"/>
    </source>
</evidence>
<organism evidence="1">
    <name type="scientific">termite gut metagenome</name>
    <dbReference type="NCBI Taxonomy" id="433724"/>
    <lineage>
        <taxon>unclassified sequences</taxon>
        <taxon>metagenomes</taxon>
        <taxon>organismal metagenomes</taxon>
    </lineage>
</organism>
<dbReference type="SUPFAM" id="SSF53756">
    <property type="entry name" value="UDP-Glycosyltransferase/glycogen phosphorylase"/>
    <property type="match status" value="1"/>
</dbReference>
<protein>
    <recommendedName>
        <fullName evidence="2">Glycosyl transferase family 1 domain-containing protein</fullName>
    </recommendedName>
</protein>
<evidence type="ECO:0008006" key="2">
    <source>
        <dbReference type="Google" id="ProtNLM"/>
    </source>
</evidence>